<dbReference type="EMBL" id="CP028901">
    <property type="protein sequence ID" value="AWB35866.1"/>
    <property type="molecule type" value="Genomic_DNA"/>
</dbReference>
<evidence type="ECO:0000313" key="3">
    <source>
        <dbReference type="Proteomes" id="UP000244571"/>
    </source>
</evidence>
<sequence>MAIVGIALTVSAVQAQTSPLLQEGKKSLYQRVLTTPDCRLYDQVAGQTTEPVPAFSRFYVYSRREVNGVDWIEVGPDTRGNKAGWLPESCAVDWTMQLTLAFTNPANRDPVLFYENRKTLEDLVDAESPKDAVKPLMDRIKRDGKAPGVVAREPELAVQQQQNFYLLPIFEAQELYTQAGEPLRVLRVASVAKAEQDPATPAAPEQSTLKAFTAAVVFVIDSTISMGPYIDRTRQAVRTITTRIEDSGVGSQVKFGLIAYRASTTAVPGLEYVSKLYVDPATMTTGADFLKRIADLKPATVSSKGFDEDAYAGLETALTQIDWKQFGGRYIVLVTDAGAVPGYDPFSSTKSDAPQIRLAAQERGVAIYVLHLKTPAGQRNHQSAQAQYEELAFNPVVNRPLYYPVQAGSVDSFGQMVDALASSIVQQVELANEGEMAIGSALAASEEPGTDPVKSLARDARLMGHAMQLAYLGEKQGTQAPGVIEAWVTDRDLSSPSRATTQVRVLMTKAQLSDMSDAVRTIVDAANQSHISPSVMFEQLRSVAATMGRDPNQISQAGQTRLAELGLLGEYLEGLPYRSDVLNLDEQTWKSWSAAQQQQFIRNLTSKLALYRDFNADLDRWVALAPDADPGDNVYPVPLEALP</sequence>
<dbReference type="Proteomes" id="UP000244571">
    <property type="component" value="Chromosome"/>
</dbReference>
<dbReference type="InterPro" id="IPR052969">
    <property type="entry name" value="Thr-specific_kinase-like"/>
</dbReference>
<dbReference type="PROSITE" id="PS50234">
    <property type="entry name" value="VWFA"/>
    <property type="match status" value="1"/>
</dbReference>
<dbReference type="OrthoDB" id="9801841at2"/>
<dbReference type="InterPro" id="IPR002035">
    <property type="entry name" value="VWF_A"/>
</dbReference>
<dbReference type="KEGG" id="boz:DBV39_15775"/>
<dbReference type="InterPro" id="IPR036465">
    <property type="entry name" value="vWFA_dom_sf"/>
</dbReference>
<evidence type="ECO:0000313" key="2">
    <source>
        <dbReference type="EMBL" id="AWB35866.1"/>
    </source>
</evidence>
<keyword evidence="3" id="KW-1185">Reference proteome</keyword>
<dbReference type="SUPFAM" id="SSF53300">
    <property type="entry name" value="vWA-like"/>
    <property type="match status" value="1"/>
</dbReference>
<dbReference type="CDD" id="cd00198">
    <property type="entry name" value="vWFA"/>
    <property type="match status" value="1"/>
</dbReference>
<name>A0A2R4XPY9_9BURK</name>
<accession>A0A2R4XPY9</accession>
<feature type="domain" description="VWFA" evidence="1">
    <location>
        <begin position="215"/>
        <end position="428"/>
    </location>
</feature>
<proteinExistence type="predicted"/>
<reference evidence="2 3" key="1">
    <citation type="submission" date="2018-04" db="EMBL/GenBank/DDBJ databases">
        <title>Bordetella sp. HZ20 isolated from seawater.</title>
        <authorList>
            <person name="Sun C."/>
        </authorList>
    </citation>
    <scope>NUCLEOTIDE SEQUENCE [LARGE SCALE GENOMIC DNA]</scope>
    <source>
        <strain evidence="2 3">HZ20</strain>
    </source>
</reference>
<dbReference type="AlphaFoldDB" id="A0A2R4XPY9"/>
<organism evidence="2 3">
    <name type="scientific">Orrella marina</name>
    <dbReference type="NCBI Taxonomy" id="2163011"/>
    <lineage>
        <taxon>Bacteria</taxon>
        <taxon>Pseudomonadati</taxon>
        <taxon>Pseudomonadota</taxon>
        <taxon>Betaproteobacteria</taxon>
        <taxon>Burkholderiales</taxon>
        <taxon>Alcaligenaceae</taxon>
        <taxon>Orrella</taxon>
    </lineage>
</organism>
<dbReference type="GO" id="GO:0005737">
    <property type="term" value="C:cytoplasm"/>
    <property type="evidence" value="ECO:0007669"/>
    <property type="project" value="TreeGrafter"/>
</dbReference>
<keyword evidence="2" id="KW-0418">Kinase</keyword>
<evidence type="ECO:0000259" key="1">
    <source>
        <dbReference type="PROSITE" id="PS50234"/>
    </source>
</evidence>
<dbReference type="GO" id="GO:0004674">
    <property type="term" value="F:protein serine/threonine kinase activity"/>
    <property type="evidence" value="ECO:0007669"/>
    <property type="project" value="UniProtKB-KW"/>
</dbReference>
<gene>
    <name evidence="2" type="ORF">DBV39_15775</name>
</gene>
<dbReference type="PANTHER" id="PTHR47763:SF1">
    <property type="entry name" value="DUF659 DOMAIN-CONTAINING PROTEIN"/>
    <property type="match status" value="1"/>
</dbReference>
<keyword evidence="2" id="KW-0723">Serine/threonine-protein kinase</keyword>
<dbReference type="SMART" id="SM00327">
    <property type="entry name" value="VWA"/>
    <property type="match status" value="1"/>
</dbReference>
<dbReference type="Gene3D" id="3.40.50.410">
    <property type="entry name" value="von Willebrand factor, type A domain"/>
    <property type="match status" value="1"/>
</dbReference>
<keyword evidence="2" id="KW-0808">Transferase</keyword>
<protein>
    <submittedName>
        <fullName evidence="2">Serine/threonine protein kinase</fullName>
    </submittedName>
</protein>
<dbReference type="PANTHER" id="PTHR47763">
    <property type="entry name" value="ALPHA-PROTEIN KINASE VWKA"/>
    <property type="match status" value="1"/>
</dbReference>